<dbReference type="RefSeq" id="WP_252594537.1">
    <property type="nucleotide sequence ID" value="NZ_CP099489.1"/>
</dbReference>
<keyword evidence="6" id="KW-1185">Reference proteome</keyword>
<evidence type="ECO:0000313" key="5">
    <source>
        <dbReference type="EMBL" id="USQ81153.1"/>
    </source>
</evidence>
<dbReference type="SUPFAM" id="SSF46894">
    <property type="entry name" value="C-terminal effector domain of the bipartite response regulators"/>
    <property type="match status" value="1"/>
</dbReference>
<dbReference type="PRINTS" id="PR00038">
    <property type="entry name" value="HTHLUXR"/>
</dbReference>
<name>A0ABY4YXR9_9MICO</name>
<dbReference type="InterPro" id="IPR000792">
    <property type="entry name" value="Tscrpt_reg_LuxR_C"/>
</dbReference>
<keyword evidence="1" id="KW-0805">Transcription regulation</keyword>
<dbReference type="Gene3D" id="1.10.10.10">
    <property type="entry name" value="Winged helix-like DNA-binding domain superfamily/Winged helix DNA-binding domain"/>
    <property type="match status" value="1"/>
</dbReference>
<reference evidence="5" key="1">
    <citation type="submission" date="2022-06" db="EMBL/GenBank/DDBJ databases">
        <title>Ornithinimicrobium HY1793.</title>
        <authorList>
            <person name="Huang Y."/>
        </authorList>
    </citation>
    <scope>NUCLEOTIDE SEQUENCE</scope>
    <source>
        <strain evidence="5">HY1793</strain>
    </source>
</reference>
<protein>
    <submittedName>
        <fullName evidence="5">Helix-turn-helix domain-containing protein</fullName>
    </submittedName>
</protein>
<evidence type="ECO:0000256" key="3">
    <source>
        <dbReference type="ARBA" id="ARBA00023163"/>
    </source>
</evidence>
<dbReference type="Pfam" id="PF00196">
    <property type="entry name" value="GerE"/>
    <property type="match status" value="1"/>
</dbReference>
<dbReference type="SMART" id="SM00421">
    <property type="entry name" value="HTH_LUXR"/>
    <property type="match status" value="1"/>
</dbReference>
<sequence>MLITRDPLEVVVEMVTAVSLAPERLEDRVNAIVDILSPDLGSHLGLLIRADLTDLDIQVLGRHMSAGARSHLRHQIRHQLKDPLLEPVVRGDLTPTTAARAFGEQAWRESTTRAAVMVSFGIDQIATLPVHGGSNVVVFMLGRVGQDFTEDDLALLRAVQPVVTGLGTLLRLPRHAQQLLVADNTAMEHALTEREVQVLELLAQGYKATVIARKAGCSTRTVHRHLGHIYDKLGVGDRLSAVNRAHVLGVLDLDPVDMS</sequence>
<evidence type="ECO:0000259" key="4">
    <source>
        <dbReference type="PROSITE" id="PS50043"/>
    </source>
</evidence>
<evidence type="ECO:0000256" key="1">
    <source>
        <dbReference type="ARBA" id="ARBA00023015"/>
    </source>
</evidence>
<evidence type="ECO:0000256" key="2">
    <source>
        <dbReference type="ARBA" id="ARBA00023125"/>
    </source>
</evidence>
<accession>A0ABY4YXR9</accession>
<dbReference type="InterPro" id="IPR036388">
    <property type="entry name" value="WH-like_DNA-bd_sf"/>
</dbReference>
<dbReference type="PANTHER" id="PTHR44688:SF16">
    <property type="entry name" value="DNA-BINDING TRANSCRIPTIONAL ACTIVATOR DEVR_DOSR"/>
    <property type="match status" value="1"/>
</dbReference>
<proteinExistence type="predicted"/>
<organism evidence="5 6">
    <name type="scientific">Ornithinimicrobium faecis</name>
    <dbReference type="NCBI Taxonomy" id="2934158"/>
    <lineage>
        <taxon>Bacteria</taxon>
        <taxon>Bacillati</taxon>
        <taxon>Actinomycetota</taxon>
        <taxon>Actinomycetes</taxon>
        <taxon>Micrococcales</taxon>
        <taxon>Ornithinimicrobiaceae</taxon>
        <taxon>Ornithinimicrobium</taxon>
    </lineage>
</organism>
<dbReference type="InterPro" id="IPR016032">
    <property type="entry name" value="Sig_transdc_resp-reg_C-effctor"/>
</dbReference>
<dbReference type="EMBL" id="CP099489">
    <property type="protein sequence ID" value="USQ81153.1"/>
    <property type="molecule type" value="Genomic_DNA"/>
</dbReference>
<dbReference type="PANTHER" id="PTHR44688">
    <property type="entry name" value="DNA-BINDING TRANSCRIPTIONAL ACTIVATOR DEVR_DOSR"/>
    <property type="match status" value="1"/>
</dbReference>
<evidence type="ECO:0000313" key="6">
    <source>
        <dbReference type="Proteomes" id="UP001056455"/>
    </source>
</evidence>
<gene>
    <name evidence="5" type="ORF">NF556_05775</name>
</gene>
<keyword evidence="3" id="KW-0804">Transcription</keyword>
<feature type="domain" description="HTH luxR-type" evidence="4">
    <location>
        <begin position="184"/>
        <end position="249"/>
    </location>
</feature>
<dbReference type="Proteomes" id="UP001056455">
    <property type="component" value="Chromosome"/>
</dbReference>
<dbReference type="CDD" id="cd06170">
    <property type="entry name" value="LuxR_C_like"/>
    <property type="match status" value="1"/>
</dbReference>
<keyword evidence="2" id="KW-0238">DNA-binding</keyword>
<dbReference type="PROSITE" id="PS50043">
    <property type="entry name" value="HTH_LUXR_2"/>
    <property type="match status" value="1"/>
</dbReference>